<dbReference type="RefSeq" id="WP_008869177.1">
    <property type="nucleotide sequence ID" value="NZ_ACJN02000001.1"/>
</dbReference>
<gene>
    <name evidence="2" type="ORF">Dthio_PD3492</name>
</gene>
<dbReference type="InterPro" id="IPR006597">
    <property type="entry name" value="Sel1-like"/>
</dbReference>
<dbReference type="InterPro" id="IPR052748">
    <property type="entry name" value="ISR_Activator"/>
</dbReference>
<organism evidence="2 3">
    <name type="scientific">Desulfonatronospira thiodismutans ASO3-1</name>
    <dbReference type="NCBI Taxonomy" id="555779"/>
    <lineage>
        <taxon>Bacteria</taxon>
        <taxon>Pseudomonadati</taxon>
        <taxon>Thermodesulfobacteriota</taxon>
        <taxon>Desulfovibrionia</taxon>
        <taxon>Desulfovibrionales</taxon>
        <taxon>Desulfonatronovibrionaceae</taxon>
        <taxon>Desulfonatronospira</taxon>
    </lineage>
</organism>
<reference evidence="2" key="1">
    <citation type="submission" date="2010-05" db="EMBL/GenBank/DDBJ databases">
        <title>The draft genome of Desulfonatronospira thiodismutans ASO3-1.</title>
        <authorList>
            <consortium name="US DOE Joint Genome Institute (JGI-PGF)"/>
            <person name="Lucas S."/>
            <person name="Copeland A."/>
            <person name="Lapidus A."/>
            <person name="Cheng J.-F."/>
            <person name="Bruce D."/>
            <person name="Goodwin L."/>
            <person name="Pitluck S."/>
            <person name="Chertkov O."/>
            <person name="Brettin T."/>
            <person name="Detter J.C."/>
            <person name="Han C."/>
            <person name="Land M.L."/>
            <person name="Hauser L."/>
            <person name="Kyrpides N."/>
            <person name="Mikhailova N."/>
            <person name="Muyzer G."/>
            <person name="Woyke T."/>
        </authorList>
    </citation>
    <scope>NUCLEOTIDE SEQUENCE [LARGE SCALE GENOMIC DNA]</scope>
    <source>
        <strain evidence="2">ASO3-1</strain>
    </source>
</reference>
<dbReference type="eggNOG" id="COG0790">
    <property type="taxonomic scope" value="Bacteria"/>
</dbReference>
<evidence type="ECO:0000313" key="3">
    <source>
        <dbReference type="Proteomes" id="UP000005496"/>
    </source>
</evidence>
<sequence>MKYILACLILLLFACQSPENIAFDQGMQASRSGEYETALEKWHPLAQQGHAEAQFNMGVLYENGLGVQKDHAQAADWYKKAAEQGLKEAQNNLGKNYAQGTGVEQDYIRAYKWLSLAAEQGLKEAAGNLDRISRHMSPEQVDQARRLISH</sequence>
<dbReference type="Proteomes" id="UP000005496">
    <property type="component" value="Unassembled WGS sequence"/>
</dbReference>
<dbReference type="Gene3D" id="1.25.40.10">
    <property type="entry name" value="Tetratricopeptide repeat domain"/>
    <property type="match status" value="1"/>
</dbReference>
<name>D6SMY8_9BACT</name>
<dbReference type="PANTHER" id="PTHR45011:SF1">
    <property type="entry name" value="DAP3-BINDING CELL DEATH ENHANCER 1"/>
    <property type="match status" value="1"/>
</dbReference>
<dbReference type="OrthoDB" id="5449302at2"/>
<dbReference type="AlphaFoldDB" id="D6SMY8"/>
<keyword evidence="3" id="KW-1185">Reference proteome</keyword>
<dbReference type="InterPro" id="IPR011990">
    <property type="entry name" value="TPR-like_helical_dom_sf"/>
</dbReference>
<evidence type="ECO:0000313" key="2">
    <source>
        <dbReference type="EMBL" id="EFI36049.1"/>
    </source>
</evidence>
<dbReference type="SMART" id="SM00671">
    <property type="entry name" value="SEL1"/>
    <property type="match status" value="2"/>
</dbReference>
<feature type="signal peptide" evidence="1">
    <location>
        <begin position="1"/>
        <end position="22"/>
    </location>
</feature>
<dbReference type="SUPFAM" id="SSF81901">
    <property type="entry name" value="HCP-like"/>
    <property type="match status" value="1"/>
</dbReference>
<evidence type="ECO:0000256" key="1">
    <source>
        <dbReference type="SAM" id="SignalP"/>
    </source>
</evidence>
<dbReference type="PROSITE" id="PS51257">
    <property type="entry name" value="PROKAR_LIPOPROTEIN"/>
    <property type="match status" value="1"/>
</dbReference>
<feature type="chain" id="PRO_5003087892" evidence="1">
    <location>
        <begin position="23"/>
        <end position="150"/>
    </location>
</feature>
<dbReference type="PANTHER" id="PTHR45011">
    <property type="entry name" value="DAP3-BINDING CELL DEATH ENHANCER 1"/>
    <property type="match status" value="1"/>
</dbReference>
<proteinExistence type="predicted"/>
<accession>D6SMY8</accession>
<protein>
    <submittedName>
        <fullName evidence="2">Sel1 domain protein repeat-containing protein</fullName>
    </submittedName>
</protein>
<dbReference type="EMBL" id="ACJN02000001">
    <property type="protein sequence ID" value="EFI36049.1"/>
    <property type="molecule type" value="Genomic_DNA"/>
</dbReference>
<dbReference type="Pfam" id="PF08238">
    <property type="entry name" value="Sel1"/>
    <property type="match status" value="2"/>
</dbReference>
<keyword evidence="1" id="KW-0732">Signal</keyword>
<comment type="caution">
    <text evidence="2">The sequence shown here is derived from an EMBL/GenBank/DDBJ whole genome shotgun (WGS) entry which is preliminary data.</text>
</comment>